<protein>
    <submittedName>
        <fullName evidence="2">Uncharacterized protein</fullName>
    </submittedName>
</protein>
<sequence>MISELHCQLKILDQSSSEEEISSASSVSIGGPVYFPLNKDPEFSSLRCKFGSAFYAARCAIEKKNINPGQMRMLLSDCFPHKPEFSNKHLETTNDILNAVKGNCNLIDINCLEVIVSHFNVSEAFDPLEAYKAEVEEFCKVLQDELNESLEVVRSPRPLERETIVLVLDQTPLTCTVGDVKDVVRKASGAHIGDIRIMNVSDSHSIAITCFVPMSLTGSFIATVLQNIKHLQSKGLRELLLDNTIIWELNDDGQKSSTENDVKTKSKKSEPTYQK</sequence>
<dbReference type="InParanoid" id="A0A1X7SEG6"/>
<accession>A0A1X7SEG6</accession>
<dbReference type="AlphaFoldDB" id="A0A1X7SEG6"/>
<evidence type="ECO:0000313" key="2">
    <source>
        <dbReference type="EnsemblMetazoa" id="Aqu2.1.00452_001"/>
    </source>
</evidence>
<organism evidence="2">
    <name type="scientific">Amphimedon queenslandica</name>
    <name type="common">Sponge</name>
    <dbReference type="NCBI Taxonomy" id="400682"/>
    <lineage>
        <taxon>Eukaryota</taxon>
        <taxon>Metazoa</taxon>
        <taxon>Porifera</taxon>
        <taxon>Demospongiae</taxon>
        <taxon>Heteroscleromorpha</taxon>
        <taxon>Haplosclerida</taxon>
        <taxon>Niphatidae</taxon>
        <taxon>Amphimedon</taxon>
    </lineage>
</organism>
<dbReference type="OrthoDB" id="120976at2759"/>
<reference evidence="2" key="1">
    <citation type="submission" date="2017-05" db="UniProtKB">
        <authorList>
            <consortium name="EnsemblMetazoa"/>
        </authorList>
    </citation>
    <scope>IDENTIFICATION</scope>
</reference>
<name>A0A1X7SEG6_AMPQE</name>
<evidence type="ECO:0000256" key="1">
    <source>
        <dbReference type="SAM" id="MobiDB-lite"/>
    </source>
</evidence>
<proteinExistence type="predicted"/>
<dbReference type="EnsemblMetazoa" id="Aqu2.1.00452_001">
    <property type="protein sequence ID" value="Aqu2.1.00452_001"/>
    <property type="gene ID" value="Aqu2.1.00452"/>
</dbReference>
<feature type="region of interest" description="Disordered" evidence="1">
    <location>
        <begin position="253"/>
        <end position="275"/>
    </location>
</feature>